<protein>
    <submittedName>
        <fullName evidence="4">BatA domain-containing protein</fullName>
    </submittedName>
</protein>
<keyword evidence="2" id="KW-0472">Membrane</keyword>
<accession>A0ABT6JGC4</accession>
<keyword evidence="5" id="KW-1185">Reference proteome</keyword>
<gene>
    <name evidence="4" type="ORF">QFW80_03585</name>
</gene>
<dbReference type="NCBIfam" id="TIGR02226">
    <property type="entry name" value="two_anch"/>
    <property type="match status" value="1"/>
</dbReference>
<evidence type="ECO:0000256" key="1">
    <source>
        <dbReference type="SAM" id="MobiDB-lite"/>
    </source>
</evidence>
<reference evidence="4 5" key="1">
    <citation type="submission" date="2023-04" db="EMBL/GenBank/DDBJ databases">
        <title>Luteimonas sp. M1R5S18.</title>
        <authorList>
            <person name="Sun J.-Q."/>
        </authorList>
    </citation>
    <scope>NUCLEOTIDE SEQUENCE [LARGE SCALE GENOMIC DNA]</scope>
    <source>
        <strain evidence="4 5">M1R5S18</strain>
    </source>
</reference>
<feature type="domain" description="Aerotolerance regulator N-terminal" evidence="3">
    <location>
        <begin position="5"/>
        <end position="77"/>
    </location>
</feature>
<organism evidence="4 5">
    <name type="scientific">Luteimonas rhizosphaericola</name>
    <dbReference type="NCBI Taxonomy" id="3042024"/>
    <lineage>
        <taxon>Bacteria</taxon>
        <taxon>Pseudomonadati</taxon>
        <taxon>Pseudomonadota</taxon>
        <taxon>Gammaproteobacteria</taxon>
        <taxon>Lysobacterales</taxon>
        <taxon>Lysobacteraceae</taxon>
        <taxon>Luteimonas</taxon>
    </lineage>
</organism>
<evidence type="ECO:0000259" key="3">
    <source>
        <dbReference type="Pfam" id="PF07584"/>
    </source>
</evidence>
<comment type="caution">
    <text evidence="4">The sequence shown here is derived from an EMBL/GenBank/DDBJ whole genome shotgun (WGS) entry which is preliminary data.</text>
</comment>
<sequence length="415" mass="44254">MNLVLLLPAALAALAALALPLLVHLARRQQERPTVFAALRWLRAQPRPRRRVRFDEWPLLLVRLLLVALVALLLAQPALLGVEDARPRLLVVPGVDEAAIREARERSGDDVDARWLATGFPDLDLPAPVDTSATASLLREFDASLPAAAPLAVVVPDTLDGADAARLRLAREVDWRIVAAPSPRRETARLAPPVLAIRHDAAHRGDVRFLRAAALAWQVDEAGVTADADEAAGQEPPTAQAGADGAPRGRRTVDVSVEADTDVPADAQVLAWLHAGEVPADVLGWVERGGQLLLPQDATAPASSAAAAVWRDAESRPLVNASALGNGRVLQFVRPLRPAAMPALVEPNFAAELRDLLQPPPAPTRVAAPDYAPDTGAVAAPAPARELHVWLALAIALLALVERWLATSRRRRAVA</sequence>
<dbReference type="InterPro" id="IPR011933">
    <property type="entry name" value="Double_TM_dom"/>
</dbReference>
<name>A0ABT6JGC4_9GAMM</name>
<evidence type="ECO:0000256" key="2">
    <source>
        <dbReference type="SAM" id="Phobius"/>
    </source>
</evidence>
<dbReference type="EMBL" id="JARXRN010000016">
    <property type="protein sequence ID" value="MDH5829602.1"/>
    <property type="molecule type" value="Genomic_DNA"/>
</dbReference>
<keyword evidence="2" id="KW-0812">Transmembrane</keyword>
<evidence type="ECO:0000313" key="4">
    <source>
        <dbReference type="EMBL" id="MDH5829602.1"/>
    </source>
</evidence>
<proteinExistence type="predicted"/>
<dbReference type="InterPro" id="IPR024163">
    <property type="entry name" value="Aerotolerance_reg_N"/>
</dbReference>
<dbReference type="Pfam" id="PF07584">
    <property type="entry name" value="BatA"/>
    <property type="match status" value="1"/>
</dbReference>
<dbReference type="Proteomes" id="UP001156831">
    <property type="component" value="Unassembled WGS sequence"/>
</dbReference>
<keyword evidence="2" id="KW-1133">Transmembrane helix</keyword>
<evidence type="ECO:0000313" key="5">
    <source>
        <dbReference type="Proteomes" id="UP001156831"/>
    </source>
</evidence>
<dbReference type="RefSeq" id="WP_280599819.1">
    <property type="nucleotide sequence ID" value="NZ_JARXRN010000016.1"/>
</dbReference>
<feature type="transmembrane region" description="Helical" evidence="2">
    <location>
        <begin position="387"/>
        <end position="406"/>
    </location>
</feature>
<feature type="region of interest" description="Disordered" evidence="1">
    <location>
        <begin position="229"/>
        <end position="250"/>
    </location>
</feature>